<evidence type="ECO:0000313" key="1">
    <source>
        <dbReference type="EMBL" id="AFG36858.1"/>
    </source>
</evidence>
<dbReference type="EMBL" id="CP003282">
    <property type="protein sequence ID" value="AFG36858.1"/>
    <property type="molecule type" value="Genomic_DNA"/>
</dbReference>
<organism evidence="1 2">
    <name type="scientific">Spirochaeta africana (strain ATCC 700263 / DSM 8902 / Z-7692)</name>
    <dbReference type="NCBI Taxonomy" id="889378"/>
    <lineage>
        <taxon>Bacteria</taxon>
        <taxon>Pseudomonadati</taxon>
        <taxon>Spirochaetota</taxon>
        <taxon>Spirochaetia</taxon>
        <taxon>Spirochaetales</taxon>
        <taxon>Spirochaetaceae</taxon>
        <taxon>Spirochaeta</taxon>
    </lineage>
</organism>
<accession>H9UH65</accession>
<dbReference type="KEGG" id="sfc:Spiaf_0763"/>
<dbReference type="AlphaFoldDB" id="H9UH65"/>
<dbReference type="RefSeq" id="WP_014454855.1">
    <property type="nucleotide sequence ID" value="NC_017098.1"/>
</dbReference>
<protein>
    <submittedName>
        <fullName evidence="1">Uncharacterized protein</fullName>
    </submittedName>
</protein>
<name>H9UH65_SPIAZ</name>
<keyword evidence="2" id="KW-1185">Reference proteome</keyword>
<gene>
    <name evidence="1" type="ordered locus">Spiaf_0763</name>
</gene>
<dbReference type="HOGENOM" id="CLU_3012029_0_0_12"/>
<dbReference type="PATRIC" id="fig|889378.3.peg.768"/>
<evidence type="ECO:0000313" key="2">
    <source>
        <dbReference type="Proteomes" id="UP000007383"/>
    </source>
</evidence>
<dbReference type="STRING" id="889378.Spiaf_0763"/>
<proteinExistence type="predicted"/>
<dbReference type="Proteomes" id="UP000007383">
    <property type="component" value="Chromosome"/>
</dbReference>
<reference evidence="2" key="1">
    <citation type="journal article" date="2013" name="Stand. Genomic Sci.">
        <title>Complete genome sequence of the halophilic bacterium Spirochaeta africana type strain (Z-7692(T)) from the alkaline Lake Magadi in the East African Rift.</title>
        <authorList>
            <person name="Liolos K."/>
            <person name="Abt B."/>
            <person name="Scheuner C."/>
            <person name="Teshima H."/>
            <person name="Held B."/>
            <person name="Lapidus A."/>
            <person name="Nolan M."/>
            <person name="Lucas S."/>
            <person name="Deshpande S."/>
            <person name="Cheng J.F."/>
            <person name="Tapia R."/>
            <person name="Goodwin L.A."/>
            <person name="Pitluck S."/>
            <person name="Pagani I."/>
            <person name="Ivanova N."/>
            <person name="Mavromatis K."/>
            <person name="Mikhailova N."/>
            <person name="Huntemann M."/>
            <person name="Pati A."/>
            <person name="Chen A."/>
            <person name="Palaniappan K."/>
            <person name="Land M."/>
            <person name="Rohde M."/>
            <person name="Tindall B.J."/>
            <person name="Detter J.C."/>
            <person name="Goker M."/>
            <person name="Bristow J."/>
            <person name="Eisen J.A."/>
            <person name="Markowitz V."/>
            <person name="Hugenholtz P."/>
            <person name="Woyke T."/>
            <person name="Klenk H.P."/>
            <person name="Kyrpides N.C."/>
        </authorList>
    </citation>
    <scope>NUCLEOTIDE SEQUENCE</scope>
    <source>
        <strain evidence="2">ATCC 700263 / DSM 8902 / Z-7692</strain>
    </source>
</reference>
<sequence>MLARDGMKNKKHGGFNMKKVITGFQEVQDRERLMIEGGYAGFWNAGWDYQFPSHLL</sequence>